<protein>
    <submittedName>
        <fullName evidence="1">Uncharacterized protein</fullName>
    </submittedName>
</protein>
<proteinExistence type="predicted"/>
<dbReference type="EMBL" id="LT962688">
    <property type="protein sequence ID" value="SOR31757.1"/>
    <property type="molecule type" value="Genomic_DNA"/>
</dbReference>
<dbReference type="Proteomes" id="UP000233769">
    <property type="component" value="Chromosome tk0001"/>
</dbReference>
<reference evidence="2" key="1">
    <citation type="submission" date="2017-10" db="EMBL/GenBank/DDBJ databases">
        <authorList>
            <person name="Regsiter A."/>
            <person name="William W."/>
        </authorList>
    </citation>
    <scope>NUCLEOTIDE SEQUENCE [LARGE SCALE GENOMIC DNA]</scope>
</reference>
<evidence type="ECO:0000313" key="1">
    <source>
        <dbReference type="EMBL" id="SOR31757.1"/>
    </source>
</evidence>
<name>A0A2N9AWQ6_METEX</name>
<accession>A0A2N9AWQ6</accession>
<gene>
    <name evidence="1" type="ORF">TK0001_5181</name>
</gene>
<sequence>MSIVVSDPYVLQHVLPEHEVTTQAWRLISLLVAAGEDPSGLLEEEFVPIVLRQKLAELIGRAIDHDVLSMLLDAPYWYVSEEGDAHIVFTFDTQVKASAFRLCVL</sequence>
<organism evidence="1 2">
    <name type="scientific">Methylorubrum extorquens</name>
    <name type="common">Methylobacterium dichloromethanicum</name>
    <name type="synonym">Methylobacterium extorquens</name>
    <dbReference type="NCBI Taxonomy" id="408"/>
    <lineage>
        <taxon>Bacteria</taxon>
        <taxon>Pseudomonadati</taxon>
        <taxon>Pseudomonadota</taxon>
        <taxon>Alphaproteobacteria</taxon>
        <taxon>Hyphomicrobiales</taxon>
        <taxon>Methylobacteriaceae</taxon>
        <taxon>Methylorubrum</taxon>
    </lineage>
</organism>
<dbReference type="AlphaFoldDB" id="A0A2N9AWQ6"/>
<evidence type="ECO:0000313" key="2">
    <source>
        <dbReference type="Proteomes" id="UP000233769"/>
    </source>
</evidence>